<dbReference type="InterPro" id="IPR017853">
    <property type="entry name" value="GH"/>
</dbReference>
<proteinExistence type="predicted"/>
<dbReference type="HOGENOM" id="CLU_2028792_0_0_1"/>
<evidence type="ECO:0000313" key="2">
    <source>
        <dbReference type="EMBL" id="CCD83398.1"/>
    </source>
</evidence>
<evidence type="ECO:0000259" key="1">
    <source>
        <dbReference type="PROSITE" id="PS51910"/>
    </source>
</evidence>
<dbReference type="RefSeq" id="NP_001033501.1">
    <property type="nucleotide sequence ID" value="NM_001038412.1"/>
</dbReference>
<dbReference type="EMBL" id="BX284605">
    <property type="protein sequence ID" value="CCD83398.1"/>
    <property type="molecule type" value="Genomic_DNA"/>
</dbReference>
<dbReference type="UCSC" id="T01C4.8">
    <property type="organism name" value="c. elegans"/>
</dbReference>
<dbReference type="GeneID" id="3896840"/>
<evidence type="ECO:0000313" key="3">
    <source>
        <dbReference type="Proteomes" id="UP000001940"/>
    </source>
</evidence>
<feature type="domain" description="GH18" evidence="1">
    <location>
        <begin position="1"/>
        <end position="37"/>
    </location>
</feature>
<sequence length="122" mass="13805">MDYATNRNLRGLMIWALDLDDDADTLLNLVSSAGLCSGGSGDKITYKCVPIDDVRWWTPENSDENRQGQCGKSAPFDKTAQRWKLLKFAANATGKAFAMPLVQLFRMLDIVFTFIFERFPNF</sequence>
<dbReference type="eggNOG" id="KOG2806">
    <property type="taxonomic scope" value="Eukaryota"/>
</dbReference>
<dbReference type="PaxDb" id="6239-T01C4.8"/>
<dbReference type="SUPFAM" id="SSF51445">
    <property type="entry name" value="(Trans)glycosidases"/>
    <property type="match status" value="1"/>
</dbReference>
<dbReference type="AlphaFoldDB" id="Q4PIS9"/>
<dbReference type="PANTHER" id="PTHR46073">
    <property type="entry name" value="CHITINASE"/>
    <property type="match status" value="1"/>
</dbReference>
<dbReference type="Proteomes" id="UP000001940">
    <property type="component" value="Chromosome V"/>
</dbReference>
<gene>
    <name evidence="2" type="ORF">CELE_T01C4.8</name>
    <name evidence="2 4" type="ORF">T01C4.8</name>
</gene>
<keyword evidence="3" id="KW-1185">Reference proteome</keyword>
<dbReference type="InParanoid" id="Q4PIS9"/>
<dbReference type="CTD" id="3896840"/>
<dbReference type="WormBase" id="T01C4.8">
    <property type="protein sequence ID" value="CE38863"/>
    <property type="gene ID" value="WBGene00044546"/>
</dbReference>
<dbReference type="GO" id="GO:0005975">
    <property type="term" value="P:carbohydrate metabolic process"/>
    <property type="evidence" value="ECO:0007669"/>
    <property type="project" value="InterPro"/>
</dbReference>
<name>Q4PIS9_CAEEL</name>
<reference evidence="2 3" key="1">
    <citation type="journal article" date="1998" name="Science">
        <title>Genome sequence of the nematode C. elegans: a platform for investigating biology.</title>
        <authorList>
            <consortium name="The C. elegans sequencing consortium"/>
            <person name="Sulson J.E."/>
            <person name="Waterston R."/>
        </authorList>
    </citation>
    <scope>NUCLEOTIDE SEQUENCE [LARGE SCALE GENOMIC DNA]</scope>
    <source>
        <strain evidence="2 3">Bristol N2</strain>
    </source>
</reference>
<evidence type="ECO:0000313" key="4">
    <source>
        <dbReference type="WormBase" id="T01C4.8"/>
    </source>
</evidence>
<dbReference type="PANTHER" id="PTHR46073:SF1">
    <property type="entry name" value="GH18 DOMAIN-CONTAINING PROTEIN-RELATED"/>
    <property type="match status" value="1"/>
</dbReference>
<dbReference type="PROSITE" id="PS51910">
    <property type="entry name" value="GH18_2"/>
    <property type="match status" value="1"/>
</dbReference>
<dbReference type="PhylomeDB" id="Q4PIS9"/>
<organism evidence="2 3">
    <name type="scientific">Caenorhabditis elegans</name>
    <dbReference type="NCBI Taxonomy" id="6239"/>
    <lineage>
        <taxon>Eukaryota</taxon>
        <taxon>Metazoa</taxon>
        <taxon>Ecdysozoa</taxon>
        <taxon>Nematoda</taxon>
        <taxon>Chromadorea</taxon>
        <taxon>Rhabditida</taxon>
        <taxon>Rhabditina</taxon>
        <taxon>Rhabditomorpha</taxon>
        <taxon>Rhabditoidea</taxon>
        <taxon>Rhabditidae</taxon>
        <taxon>Peloderinae</taxon>
        <taxon>Caenorhabditis</taxon>
    </lineage>
</organism>
<protein>
    <submittedName>
        <fullName evidence="2">GH18 domain-containing protein</fullName>
    </submittedName>
</protein>
<dbReference type="AGR" id="WB:WBGene00044546"/>
<dbReference type="STRING" id="6239.T01C4.8.1"/>
<dbReference type="OrthoDB" id="10063355at2759"/>
<dbReference type="KEGG" id="cel:CELE_T01C4.8"/>
<dbReference type="Gene3D" id="3.20.20.80">
    <property type="entry name" value="Glycosidases"/>
    <property type="match status" value="1"/>
</dbReference>
<dbReference type="InterPro" id="IPR001223">
    <property type="entry name" value="Glyco_hydro18_cat"/>
</dbReference>
<accession>Q4PIS9</accession>